<evidence type="ECO:0000313" key="2">
    <source>
        <dbReference type="Proteomes" id="UP000253951"/>
    </source>
</evidence>
<dbReference type="KEGG" id="fat:DVK85_13125"/>
<dbReference type="Proteomes" id="UP000253951">
    <property type="component" value="Chromosome"/>
</dbReference>
<dbReference type="EMBL" id="CP031188">
    <property type="protein sequence ID" value="AXG75121.1"/>
    <property type="molecule type" value="Genomic_DNA"/>
</dbReference>
<proteinExistence type="predicted"/>
<organism evidence="1 2">
    <name type="scientific">Flavobacterium arcticum</name>
    <dbReference type="NCBI Taxonomy" id="1784713"/>
    <lineage>
        <taxon>Bacteria</taxon>
        <taxon>Pseudomonadati</taxon>
        <taxon>Bacteroidota</taxon>
        <taxon>Flavobacteriia</taxon>
        <taxon>Flavobacteriales</taxon>
        <taxon>Flavobacteriaceae</taxon>
        <taxon>Flavobacterium</taxon>
    </lineage>
</organism>
<dbReference type="AlphaFoldDB" id="A0A345HEW1"/>
<evidence type="ECO:0000313" key="1">
    <source>
        <dbReference type="EMBL" id="AXG75121.1"/>
    </source>
</evidence>
<protein>
    <submittedName>
        <fullName evidence="1">Uncharacterized protein</fullName>
    </submittedName>
</protein>
<name>A0A345HEW1_9FLAO</name>
<sequence length="41" mass="4395">MRSNTTGDSSSGIISVYVSESSEPQEYSVVISVTNKSVLKK</sequence>
<reference evidence="1 2" key="1">
    <citation type="submission" date="2018-07" db="EMBL/GenBank/DDBJ databases">
        <title>Complete genome sequence of Flavobacterium arcticum type strain SM1502T.</title>
        <authorList>
            <person name="Li Y."/>
            <person name="Li D.-D."/>
        </authorList>
    </citation>
    <scope>NUCLEOTIDE SEQUENCE [LARGE SCALE GENOMIC DNA]</scope>
    <source>
        <strain evidence="1 2">SM1502</strain>
    </source>
</reference>
<gene>
    <name evidence="1" type="ORF">DVK85_13125</name>
</gene>
<keyword evidence="2" id="KW-1185">Reference proteome</keyword>
<accession>A0A345HEW1</accession>